<dbReference type="Gene3D" id="3.90.1150.30">
    <property type="match status" value="1"/>
</dbReference>
<dbReference type="RefSeq" id="WP_078277566.1">
    <property type="nucleotide sequence ID" value="NZ_CAACXO010000002.1"/>
</dbReference>
<organism evidence="1 3">
    <name type="scientific">Moraxella caviae</name>
    <dbReference type="NCBI Taxonomy" id="34060"/>
    <lineage>
        <taxon>Bacteria</taxon>
        <taxon>Pseudomonadati</taxon>
        <taxon>Pseudomonadota</taxon>
        <taxon>Gammaproteobacteria</taxon>
        <taxon>Moraxellales</taxon>
        <taxon>Moraxellaceae</taxon>
        <taxon>Moraxella</taxon>
    </lineage>
</organism>
<dbReference type="InterPro" id="IPR038056">
    <property type="entry name" value="YjbR-like_sf"/>
</dbReference>
<dbReference type="AlphaFoldDB" id="A0A1S9ZU80"/>
<dbReference type="InterPro" id="IPR007351">
    <property type="entry name" value="YjbR"/>
</dbReference>
<dbReference type="Pfam" id="PF04237">
    <property type="entry name" value="YjbR"/>
    <property type="match status" value="1"/>
</dbReference>
<sequence length="138" mass="15434">MTYQDFIDFIAKTYAVSPEFLWQKFPKFAVFRHAAPKSGKRSSTKSSTKKGKWFALLMPISADKLSAKHANSSTLPDAIVTVVNVKTDPRFIGNLLLADGVYPAYHMNKAHWVSVRLDEIDEALLFELVAHSFDLTAG</sequence>
<dbReference type="SUPFAM" id="SSF142906">
    <property type="entry name" value="YjbR-like"/>
    <property type="match status" value="1"/>
</dbReference>
<reference evidence="2 4" key="2">
    <citation type="submission" date="2018-06" db="EMBL/GenBank/DDBJ databases">
        <authorList>
            <consortium name="Pathogen Informatics"/>
            <person name="Doyle S."/>
        </authorList>
    </citation>
    <scope>NUCLEOTIDE SEQUENCE [LARGE SCALE GENOMIC DNA]</scope>
    <source>
        <strain evidence="2 4">NCTC10293</strain>
    </source>
</reference>
<dbReference type="InterPro" id="IPR058532">
    <property type="entry name" value="YjbR/MT2646/Rv2570-like"/>
</dbReference>
<evidence type="ECO:0000313" key="2">
    <source>
        <dbReference type="EMBL" id="STZ13804.1"/>
    </source>
</evidence>
<keyword evidence="3" id="KW-1185">Reference proteome</keyword>
<evidence type="ECO:0000313" key="4">
    <source>
        <dbReference type="Proteomes" id="UP000255279"/>
    </source>
</evidence>
<gene>
    <name evidence="1" type="ORF">B0181_11200</name>
    <name evidence="2" type="ORF">NCTC10293_01382</name>
</gene>
<dbReference type="PANTHER" id="PTHR35145:SF1">
    <property type="entry name" value="CYTOPLASMIC PROTEIN"/>
    <property type="match status" value="1"/>
</dbReference>
<dbReference type="Proteomes" id="UP000190435">
    <property type="component" value="Unassembled WGS sequence"/>
</dbReference>
<protein>
    <submittedName>
        <fullName evidence="2">Uncharacterized protein conserved in bacteria</fullName>
    </submittedName>
</protein>
<dbReference type="OrthoDB" id="3194910at2"/>
<accession>A0A1S9ZU80</accession>
<reference evidence="1 3" key="1">
    <citation type="submission" date="2017-02" db="EMBL/GenBank/DDBJ databases">
        <title>Draft genome sequence of Moraxella caviae CCUG 355 type strain.</title>
        <authorList>
            <person name="Engstrom-Jakobsson H."/>
            <person name="Salva-Serra F."/>
            <person name="Thorell K."/>
            <person name="Gonzales-Siles L."/>
            <person name="Karlsson R."/>
            <person name="Boulund F."/>
            <person name="Engstrand L."/>
            <person name="Moore E."/>
        </authorList>
    </citation>
    <scope>NUCLEOTIDE SEQUENCE [LARGE SCALE GENOMIC DNA]</scope>
    <source>
        <strain evidence="1 3">CCUG 355</strain>
    </source>
</reference>
<evidence type="ECO:0000313" key="1">
    <source>
        <dbReference type="EMBL" id="OOR87064.1"/>
    </source>
</evidence>
<dbReference type="EMBL" id="UGQE01000004">
    <property type="protein sequence ID" value="STZ13804.1"/>
    <property type="molecule type" value="Genomic_DNA"/>
</dbReference>
<dbReference type="PANTHER" id="PTHR35145">
    <property type="entry name" value="CYTOPLASMIC PROTEIN-RELATED"/>
    <property type="match status" value="1"/>
</dbReference>
<name>A0A1S9ZU80_9GAMM</name>
<dbReference type="Proteomes" id="UP000255279">
    <property type="component" value="Unassembled WGS sequence"/>
</dbReference>
<evidence type="ECO:0000313" key="3">
    <source>
        <dbReference type="Proteomes" id="UP000190435"/>
    </source>
</evidence>
<proteinExistence type="predicted"/>
<dbReference type="EMBL" id="MUXU01000087">
    <property type="protein sequence ID" value="OOR87064.1"/>
    <property type="molecule type" value="Genomic_DNA"/>
</dbReference>